<feature type="domain" description="DUF6594" evidence="2">
    <location>
        <begin position="19"/>
        <end position="281"/>
    </location>
</feature>
<gene>
    <name evidence="3" type="ORF">GLAREA_01306</name>
</gene>
<dbReference type="RefSeq" id="XP_008086713.1">
    <property type="nucleotide sequence ID" value="XM_008088522.1"/>
</dbReference>
<dbReference type="PANTHER" id="PTHR34502">
    <property type="entry name" value="DUF6594 DOMAIN-CONTAINING PROTEIN-RELATED"/>
    <property type="match status" value="1"/>
</dbReference>
<feature type="transmembrane region" description="Helical" evidence="1">
    <location>
        <begin position="267"/>
        <end position="286"/>
    </location>
</feature>
<dbReference type="eggNOG" id="ENOG502SPW2">
    <property type="taxonomic scope" value="Eukaryota"/>
</dbReference>
<evidence type="ECO:0000313" key="4">
    <source>
        <dbReference type="Proteomes" id="UP000016922"/>
    </source>
</evidence>
<evidence type="ECO:0000256" key="1">
    <source>
        <dbReference type="SAM" id="Phobius"/>
    </source>
</evidence>
<dbReference type="GeneID" id="19460364"/>
<dbReference type="InterPro" id="IPR046529">
    <property type="entry name" value="DUF6594"/>
</dbReference>
<evidence type="ECO:0000313" key="3">
    <source>
        <dbReference type="EMBL" id="EPE25394.1"/>
    </source>
</evidence>
<accession>S3CJK0</accession>
<dbReference type="KEGG" id="glz:GLAREA_01306"/>
<proteinExistence type="predicted"/>
<dbReference type="AlphaFoldDB" id="S3CJK0"/>
<evidence type="ECO:0000259" key="2">
    <source>
        <dbReference type="Pfam" id="PF20237"/>
    </source>
</evidence>
<dbReference type="OrthoDB" id="5416037at2759"/>
<sequence length="288" mass="33026">MPNLTPEEIEIKEWKYTGYQHYTRFIASDNDYLVFRRFSVLSTRVSLALQDEIVVLEHELAELDNRLSEKHAPDIHNGSFRADKADKVSPIASARAKLLHGKIFHKLKEYNEFMFHYSHLTNRPPVPTKDATSLSNWHENHLNAIQDEEAAYITHTEDLFSLVSNPKSPLRNLFEKSLHFRIFRPWQVKRKDPENAIRDAEHELYMSDTRVDGFVSVFIAIVGLAMLIAPLWILEFTSSSVISLAWITGFIVLFLCIVSFATEAKPFETLGATAAYSAVLMVFLQIGK</sequence>
<keyword evidence="1" id="KW-1133">Transmembrane helix</keyword>
<dbReference type="HOGENOM" id="CLU_051118_1_1_1"/>
<dbReference type="PANTHER" id="PTHR34502:SF4">
    <property type="entry name" value="DUF6594 DOMAIN-CONTAINING PROTEIN"/>
    <property type="match status" value="1"/>
</dbReference>
<name>S3CJK0_GLAL2</name>
<reference evidence="3 4" key="1">
    <citation type="journal article" date="2013" name="BMC Genomics">
        <title>Genomics-driven discovery of the pneumocandin biosynthetic gene cluster in the fungus Glarea lozoyensis.</title>
        <authorList>
            <person name="Chen L."/>
            <person name="Yue Q."/>
            <person name="Zhang X."/>
            <person name="Xiang M."/>
            <person name="Wang C."/>
            <person name="Li S."/>
            <person name="Che Y."/>
            <person name="Ortiz-Lopez F.J."/>
            <person name="Bills G.F."/>
            <person name="Liu X."/>
            <person name="An Z."/>
        </authorList>
    </citation>
    <scope>NUCLEOTIDE SEQUENCE [LARGE SCALE GENOMIC DNA]</scope>
    <source>
        <strain evidence="4">ATCC 20868 / MF5171</strain>
    </source>
</reference>
<keyword evidence="1" id="KW-0472">Membrane</keyword>
<feature type="transmembrane region" description="Helical" evidence="1">
    <location>
        <begin position="241"/>
        <end position="261"/>
    </location>
</feature>
<organism evidence="3 4">
    <name type="scientific">Glarea lozoyensis (strain ATCC 20868 / MF5171)</name>
    <dbReference type="NCBI Taxonomy" id="1116229"/>
    <lineage>
        <taxon>Eukaryota</taxon>
        <taxon>Fungi</taxon>
        <taxon>Dikarya</taxon>
        <taxon>Ascomycota</taxon>
        <taxon>Pezizomycotina</taxon>
        <taxon>Leotiomycetes</taxon>
        <taxon>Helotiales</taxon>
        <taxon>Helotiaceae</taxon>
        <taxon>Glarea</taxon>
    </lineage>
</organism>
<dbReference type="Pfam" id="PF20237">
    <property type="entry name" value="DUF6594"/>
    <property type="match status" value="1"/>
</dbReference>
<keyword evidence="1" id="KW-0812">Transmembrane</keyword>
<keyword evidence="4" id="KW-1185">Reference proteome</keyword>
<feature type="transmembrane region" description="Helical" evidence="1">
    <location>
        <begin position="213"/>
        <end position="234"/>
    </location>
</feature>
<dbReference type="EMBL" id="KE145371">
    <property type="protein sequence ID" value="EPE25394.1"/>
    <property type="molecule type" value="Genomic_DNA"/>
</dbReference>
<dbReference type="Proteomes" id="UP000016922">
    <property type="component" value="Unassembled WGS sequence"/>
</dbReference>
<dbReference type="OMA" id="MVFLQIG"/>
<protein>
    <submittedName>
        <fullName evidence="3">Phytase</fullName>
    </submittedName>
</protein>